<dbReference type="SUPFAM" id="SSF54495">
    <property type="entry name" value="UBC-like"/>
    <property type="match status" value="1"/>
</dbReference>
<dbReference type="PROSITE" id="PS50127">
    <property type="entry name" value="UBC_2"/>
    <property type="match status" value="1"/>
</dbReference>
<evidence type="ECO:0000256" key="1">
    <source>
        <dbReference type="ARBA" id="ARBA00022676"/>
    </source>
</evidence>
<keyword evidence="4" id="KW-0520">NAD</keyword>
<evidence type="ECO:0000313" key="8">
    <source>
        <dbReference type="Proteomes" id="UP001307849"/>
    </source>
</evidence>
<feature type="region of interest" description="Disordered" evidence="5">
    <location>
        <begin position="823"/>
        <end position="874"/>
    </location>
</feature>
<comment type="caution">
    <text evidence="7">The sequence shown here is derived from an EMBL/GenBank/DDBJ whole genome shotgun (WGS) entry which is preliminary data.</text>
</comment>
<accession>A0AAN8RJQ3</accession>
<dbReference type="EMBL" id="JAVHJM010000010">
    <property type="protein sequence ID" value="KAK6504131.1"/>
    <property type="molecule type" value="Genomic_DNA"/>
</dbReference>
<feature type="region of interest" description="Disordered" evidence="5">
    <location>
        <begin position="942"/>
        <end position="1077"/>
    </location>
</feature>
<name>A0AAN8RJQ3_9PEZI</name>
<proteinExistence type="predicted"/>
<evidence type="ECO:0000256" key="2">
    <source>
        <dbReference type="ARBA" id="ARBA00022679"/>
    </source>
</evidence>
<dbReference type="InterPro" id="IPR012317">
    <property type="entry name" value="Poly(ADP-ribose)pol_cat_dom"/>
</dbReference>
<evidence type="ECO:0000313" key="7">
    <source>
        <dbReference type="EMBL" id="KAK6504131.1"/>
    </source>
</evidence>
<dbReference type="GO" id="GO:0016779">
    <property type="term" value="F:nucleotidyltransferase activity"/>
    <property type="evidence" value="ECO:0007669"/>
    <property type="project" value="UniProtKB-KW"/>
</dbReference>
<feature type="domain" description="UBC core" evidence="6">
    <location>
        <begin position="1272"/>
        <end position="1456"/>
    </location>
</feature>
<feature type="compositionally biased region" description="Low complexity" evidence="5">
    <location>
        <begin position="1064"/>
        <end position="1077"/>
    </location>
</feature>
<dbReference type="InterPro" id="IPR051838">
    <property type="entry name" value="ARTD_PARP"/>
</dbReference>
<dbReference type="InterPro" id="IPR000608">
    <property type="entry name" value="UBC"/>
</dbReference>
<keyword evidence="1" id="KW-0328">Glycosyltransferase</keyword>
<feature type="compositionally biased region" description="Basic and acidic residues" evidence="5">
    <location>
        <begin position="857"/>
        <end position="867"/>
    </location>
</feature>
<evidence type="ECO:0000256" key="3">
    <source>
        <dbReference type="ARBA" id="ARBA00022695"/>
    </source>
</evidence>
<dbReference type="Proteomes" id="UP001307849">
    <property type="component" value="Unassembled WGS sequence"/>
</dbReference>
<keyword evidence="3" id="KW-0548">Nucleotidyltransferase</keyword>
<feature type="compositionally biased region" description="Polar residues" evidence="5">
    <location>
        <begin position="1054"/>
        <end position="1063"/>
    </location>
</feature>
<feature type="region of interest" description="Disordered" evidence="5">
    <location>
        <begin position="1102"/>
        <end position="1153"/>
    </location>
</feature>
<dbReference type="Gene3D" id="3.10.110.10">
    <property type="entry name" value="Ubiquitin Conjugating Enzyme"/>
    <property type="match status" value="1"/>
</dbReference>
<keyword evidence="2" id="KW-0808">Transferase</keyword>
<evidence type="ECO:0000256" key="4">
    <source>
        <dbReference type="ARBA" id="ARBA00023027"/>
    </source>
</evidence>
<gene>
    <name evidence="7" type="ORF">TWF506_002341</name>
</gene>
<dbReference type="GO" id="GO:0003950">
    <property type="term" value="F:NAD+ poly-ADP-ribosyltransferase activity"/>
    <property type="evidence" value="ECO:0007669"/>
    <property type="project" value="InterPro"/>
</dbReference>
<keyword evidence="8" id="KW-1185">Reference proteome</keyword>
<evidence type="ECO:0000259" key="6">
    <source>
        <dbReference type="PROSITE" id="PS50127"/>
    </source>
</evidence>
<feature type="compositionally biased region" description="Polar residues" evidence="5">
    <location>
        <begin position="823"/>
        <end position="842"/>
    </location>
</feature>
<dbReference type="Pfam" id="PF00644">
    <property type="entry name" value="PARP"/>
    <property type="match status" value="1"/>
</dbReference>
<organism evidence="7 8">
    <name type="scientific">Arthrobotrys conoides</name>
    <dbReference type="NCBI Taxonomy" id="74498"/>
    <lineage>
        <taxon>Eukaryota</taxon>
        <taxon>Fungi</taxon>
        <taxon>Dikarya</taxon>
        <taxon>Ascomycota</taxon>
        <taxon>Pezizomycotina</taxon>
        <taxon>Orbiliomycetes</taxon>
        <taxon>Orbiliales</taxon>
        <taxon>Orbiliaceae</taxon>
        <taxon>Arthrobotrys</taxon>
    </lineage>
</organism>
<dbReference type="SUPFAM" id="SSF56399">
    <property type="entry name" value="ADP-ribosylation"/>
    <property type="match status" value="1"/>
</dbReference>
<dbReference type="PANTHER" id="PTHR21328">
    <property type="entry name" value="POLY ADP-RIBOSE POLYMERASE FAMILY, MEMBER PARP"/>
    <property type="match status" value="1"/>
</dbReference>
<sequence>MPKDQYDTDLFMASDDDTIDGAYIVGTGENEGEFLFQYHPKEGEPSTISVIIVDLPSYPSRHEVFIFGCGDDAASLGEKLSDLPSLAGTPIKQIMVKVVQHLRNKEADGSRKRPFVINDDDVSFGSASQSSLGHHARKTGRLSHGDNDDDGDDLYTTGPTLDKGKKVASGSPPVITPTSPLQRIVTDLRAAKDAGFKLGYHGSLKGTGVCYVVISCRLSRLGISDNALDAWHVEAKRYLSLIIEYPAGYANLDDLCDETKRSRTDRAKANIRMRVRQNDQYKPTKAQCQAAFKKGDPNLPYILQTLELFLNERLLALLKKRLELGFTWFGAEEYYFLDKKKAASSVEAMEAKYWHDDTPINGFSRLVTSDHFMAATGIENRSFPLIAMQLFLRHFARYTDFCLVCHRTVDTDVEALEPYVCSTPACLAKYLSSDFGPGIERDIVEQPYVVDLLVSFCYAAAKHQKLKDFPDALNLKVPFPPGSGGYTGTFDRANKDLTLRINATTPISHPVQVGTWMAITGVGAAGETLCCRATDMSQFPTIKVSDPISTTAQASALKIGAAYTGGSVAAAGSHQVMVYVYNQDFAGLTPQQKQDVICLLLDTLPSVREMKDRLRQGHLASWGDRISPAALGVLRWIIASNRACIVQVDGLETGSNGVFPATQTEDRVYGMGNWMQFRFAMGAPDKEQKFQTASSNTTRRLRLKYPTMFAWHGSPLINWHSIIREGLNFSQTLNGRAYGNGCYHSLDFRTSLGYTHNRYASAAGSDQWSKSVLKVSGAVALNEIVNAPNEFVSKSPHLVVAQLDWICTRYLFVQCAFSSQGVASSKTPSQVKPQDPSMTPNGEQGRIIIPQPKAARARKDDLLDENKKGKKKSEPAYTLVTIDGIEERIPVAEDPASDATDGSDLDIFTDELIPTPATVSATTSSSLNISDLDVAIALSMETARNGSSSSSSSMPPLSEQNRRRTSFFSGFANKGRASNENRPSIAGNSSTSTFPGSGSSSVAQPPSYDDVPITSTPPNYTPVADNNGTGFFTNPFATGSSNNANGGAEPPSYTLRSNTSNVPAASSSAASGSGSISRGKGLGGGGFFGGFKRGLSFGAPANNDSWYNNPPPVPGSDSTNQIGGPKGKGRSVDSGTGPVISAPFAVTSSNPLVNGGNAQPNGYVNPIKPSTENAVKVVAAPAASIPTTRARFPVKPTAATTTNVNPATVPAVVAPVAAPPVVAPPVVAPPVVTTPMVTAPKAPEPPKTDFVAGQLDYSTLPLISQPTFATHQATKRLQREYKNLLKIQDSTPLHELGWYTNPDHFDNVYQWIVELHTFDPELPLAKDMKSQGVKSVVLELRFGASFPNTPPFVRVIKPRFLPFMNGGGGHVTIGGAVCLEMLTGTGWDSKTTIESILMNVRLAMMSTDPKPAKLEAGGGGARSYGVAEAVSAYLRACRTHGWTVPKGFEEMAKSTS</sequence>
<feature type="compositionally biased region" description="Polar residues" evidence="5">
    <location>
        <begin position="1013"/>
        <end position="1045"/>
    </location>
</feature>
<dbReference type="InterPro" id="IPR016135">
    <property type="entry name" value="UBQ-conjugating_enzyme/RWD"/>
</dbReference>
<feature type="compositionally biased region" description="Polar residues" evidence="5">
    <location>
        <begin position="976"/>
        <end position="988"/>
    </location>
</feature>
<evidence type="ECO:0000256" key="5">
    <source>
        <dbReference type="SAM" id="MobiDB-lite"/>
    </source>
</evidence>
<feature type="compositionally biased region" description="Low complexity" evidence="5">
    <location>
        <begin position="989"/>
        <end position="1001"/>
    </location>
</feature>
<reference evidence="7 8" key="1">
    <citation type="submission" date="2019-10" db="EMBL/GenBank/DDBJ databases">
        <authorList>
            <person name="Palmer J.M."/>
        </authorList>
    </citation>
    <scope>NUCLEOTIDE SEQUENCE [LARGE SCALE GENOMIC DNA]</scope>
    <source>
        <strain evidence="7 8">TWF506</strain>
    </source>
</reference>
<dbReference type="FunFam" id="3.10.110.10:FF:000107">
    <property type="entry name" value="Ubiquitin conjugating enzyme, putative"/>
    <property type="match status" value="1"/>
</dbReference>
<dbReference type="Gene3D" id="3.90.228.10">
    <property type="match status" value="1"/>
</dbReference>
<feature type="region of interest" description="Disordered" evidence="5">
    <location>
        <begin position="126"/>
        <end position="179"/>
    </location>
</feature>
<dbReference type="CDD" id="cd23802">
    <property type="entry name" value="UBCc_UBE2Q"/>
    <property type="match status" value="1"/>
</dbReference>
<protein>
    <recommendedName>
        <fullName evidence="6">UBC core domain-containing protein</fullName>
    </recommendedName>
</protein>